<dbReference type="CDD" id="cd12152">
    <property type="entry name" value="F1-ATPase_delta"/>
    <property type="match status" value="1"/>
</dbReference>
<keyword evidence="8 12" id="KW-0139">CF(1)</keyword>
<evidence type="ECO:0000256" key="7">
    <source>
        <dbReference type="ARBA" id="ARBA00023136"/>
    </source>
</evidence>
<comment type="subunit">
    <text evidence="12 13">F-type ATPases have 2 components, CF(1) - the catalytic core - and CF(0) - the membrane proton channel. CF(1) has five subunits: alpha(3), beta(3), gamma(1), delta(1), epsilon(1). CF(0) has three main subunits: a, b and c.</text>
</comment>
<evidence type="ECO:0000256" key="3">
    <source>
        <dbReference type="ARBA" id="ARBA00005712"/>
    </source>
</evidence>
<comment type="subcellular location">
    <subcellularLocation>
        <location evidence="12">Cell membrane</location>
        <topology evidence="12">Peripheral membrane protein</topology>
    </subcellularLocation>
    <subcellularLocation>
        <location evidence="2">Endomembrane system</location>
        <topology evidence="2">Peripheral membrane protein</topology>
    </subcellularLocation>
</comment>
<evidence type="ECO:0000259" key="15">
    <source>
        <dbReference type="Pfam" id="PF00401"/>
    </source>
</evidence>
<gene>
    <name evidence="12" type="primary">atpC</name>
    <name evidence="17" type="ORF">M3M39_06245</name>
</gene>
<reference evidence="17" key="1">
    <citation type="submission" date="2022-05" db="EMBL/GenBank/DDBJ databases">
        <authorList>
            <person name="Oliphant S.A."/>
            <person name="Watson-Haigh N.S."/>
            <person name="Sumby K.M."/>
            <person name="Gardner J.M."/>
            <person name="Jiranek V."/>
        </authorList>
    </citation>
    <scope>NUCLEOTIDE SEQUENCE</scope>
    <source>
        <strain evidence="17">KI11_C11</strain>
    </source>
</reference>
<keyword evidence="12" id="KW-0375">Hydrogen ion transport</keyword>
<dbReference type="NCBIfam" id="TIGR01216">
    <property type="entry name" value="ATP_synt_epsi"/>
    <property type="match status" value="1"/>
</dbReference>
<evidence type="ECO:0000256" key="9">
    <source>
        <dbReference type="ARBA" id="ARBA00023310"/>
    </source>
</evidence>
<keyword evidence="6 12" id="KW-0406">Ion transport</keyword>
<dbReference type="InterPro" id="IPR020546">
    <property type="entry name" value="ATP_synth_F1_dsu/esu_N"/>
</dbReference>
<comment type="function">
    <text evidence="1 12">Produces ATP from ADP in the presence of a proton gradient across the membrane.</text>
</comment>
<organism evidence="17 18">
    <name type="scientific">Fructilactobacillus hinvesii</name>
    <dbReference type="NCBI Taxonomy" id="2940300"/>
    <lineage>
        <taxon>Bacteria</taxon>
        <taxon>Bacillati</taxon>
        <taxon>Bacillota</taxon>
        <taxon>Bacilli</taxon>
        <taxon>Lactobacillales</taxon>
        <taxon>Lactobacillaceae</taxon>
        <taxon>Fructilactobacillus</taxon>
    </lineage>
</organism>
<dbReference type="SUPFAM" id="SSF51344">
    <property type="entry name" value="Epsilon subunit of F1F0-ATP synthase N-terminal domain"/>
    <property type="match status" value="1"/>
</dbReference>
<dbReference type="PANTHER" id="PTHR13822:SF10">
    <property type="entry name" value="ATP SYNTHASE EPSILON CHAIN, CHLOROPLASTIC"/>
    <property type="match status" value="1"/>
</dbReference>
<dbReference type="InterPro" id="IPR020547">
    <property type="entry name" value="ATP_synth_F1_esu_C"/>
</dbReference>
<dbReference type="NCBIfam" id="NF001846">
    <property type="entry name" value="PRK00571.1-3"/>
    <property type="match status" value="1"/>
</dbReference>
<name>A0ABY5BRW6_9LACO</name>
<keyword evidence="5 12" id="KW-0813">Transport</keyword>
<feature type="region of interest" description="Disordered" evidence="14">
    <location>
        <begin position="97"/>
        <end position="119"/>
    </location>
</feature>
<evidence type="ECO:0000256" key="2">
    <source>
        <dbReference type="ARBA" id="ARBA00004184"/>
    </source>
</evidence>
<evidence type="ECO:0000256" key="14">
    <source>
        <dbReference type="SAM" id="MobiDB-lite"/>
    </source>
</evidence>
<evidence type="ECO:0000313" key="18">
    <source>
        <dbReference type="Proteomes" id="UP001057025"/>
    </source>
</evidence>
<dbReference type="Pfam" id="PF00401">
    <property type="entry name" value="ATP-synt_DE"/>
    <property type="match status" value="1"/>
</dbReference>
<evidence type="ECO:0000256" key="10">
    <source>
        <dbReference type="ARBA" id="ARBA00030215"/>
    </source>
</evidence>
<keyword evidence="9 12" id="KW-0066">ATP synthesis</keyword>
<evidence type="ECO:0000256" key="11">
    <source>
        <dbReference type="ARBA" id="ARBA00031795"/>
    </source>
</evidence>
<sequence length="142" mass="15504">MAEAKNVLTVSIVTPDGPIYTNDNCSLAVVQTQSGDMGIMANHIPVIAALQIAPAEFKNQDGQTDTLAVNGGFVEFSNNELTIVADSAERKDQIDVGRANNAKERAQREIEEANSKHDADTMKRAEVELRRALNRINVANRR</sequence>
<evidence type="ECO:0000259" key="16">
    <source>
        <dbReference type="Pfam" id="PF02823"/>
    </source>
</evidence>
<evidence type="ECO:0000313" key="17">
    <source>
        <dbReference type="EMBL" id="USS87705.1"/>
    </source>
</evidence>
<dbReference type="Pfam" id="PF02823">
    <property type="entry name" value="ATP-synt_DE_N"/>
    <property type="match status" value="1"/>
</dbReference>
<evidence type="ECO:0000256" key="6">
    <source>
        <dbReference type="ARBA" id="ARBA00023065"/>
    </source>
</evidence>
<evidence type="ECO:0000256" key="8">
    <source>
        <dbReference type="ARBA" id="ARBA00023196"/>
    </source>
</evidence>
<dbReference type="EMBL" id="CP097118">
    <property type="protein sequence ID" value="USS87705.1"/>
    <property type="molecule type" value="Genomic_DNA"/>
</dbReference>
<evidence type="ECO:0000256" key="5">
    <source>
        <dbReference type="ARBA" id="ARBA00022448"/>
    </source>
</evidence>
<dbReference type="Gene3D" id="2.60.15.10">
    <property type="entry name" value="F0F1 ATP synthase delta/epsilon subunit, N-terminal"/>
    <property type="match status" value="1"/>
</dbReference>
<dbReference type="InterPro" id="IPR001469">
    <property type="entry name" value="ATP_synth_F1_dsu/esu"/>
</dbReference>
<keyword evidence="7 12" id="KW-0472">Membrane</keyword>
<proteinExistence type="inferred from homology"/>
<protein>
    <recommendedName>
        <fullName evidence="4 12">ATP synthase epsilon chain</fullName>
    </recommendedName>
    <alternativeName>
        <fullName evidence="11 12">ATP synthase F1 sector epsilon subunit</fullName>
    </alternativeName>
    <alternativeName>
        <fullName evidence="10 12">F-ATPase epsilon subunit</fullName>
    </alternativeName>
</protein>
<dbReference type="RefSeq" id="WP_252796996.1">
    <property type="nucleotide sequence ID" value="NZ_CP097118.1"/>
</dbReference>
<comment type="similarity">
    <text evidence="3 12 13">Belongs to the ATPase epsilon chain family.</text>
</comment>
<dbReference type="InterPro" id="IPR036771">
    <property type="entry name" value="ATPsynth_dsu/esu_N"/>
</dbReference>
<evidence type="ECO:0000256" key="13">
    <source>
        <dbReference type="RuleBase" id="RU003656"/>
    </source>
</evidence>
<evidence type="ECO:0000256" key="12">
    <source>
        <dbReference type="HAMAP-Rule" id="MF_00530"/>
    </source>
</evidence>
<evidence type="ECO:0000256" key="4">
    <source>
        <dbReference type="ARBA" id="ARBA00014480"/>
    </source>
</evidence>
<keyword evidence="12" id="KW-1003">Cell membrane</keyword>
<feature type="domain" description="ATP synthase F1 complex delta/epsilon subunit N-terminal" evidence="16">
    <location>
        <begin position="8"/>
        <end position="88"/>
    </location>
</feature>
<dbReference type="Gene3D" id="1.20.5.440">
    <property type="entry name" value="ATP synthase delta/epsilon subunit, C-terminal domain"/>
    <property type="match status" value="1"/>
</dbReference>
<dbReference type="PANTHER" id="PTHR13822">
    <property type="entry name" value="ATP SYNTHASE DELTA/EPSILON CHAIN"/>
    <property type="match status" value="1"/>
</dbReference>
<dbReference type="HAMAP" id="MF_00530">
    <property type="entry name" value="ATP_synth_epsil_bac"/>
    <property type="match status" value="1"/>
</dbReference>
<accession>A0ABY5BRW6</accession>
<dbReference type="Proteomes" id="UP001057025">
    <property type="component" value="Chromosome"/>
</dbReference>
<keyword evidence="18" id="KW-1185">Reference proteome</keyword>
<feature type="domain" description="ATP synthase epsilon subunit C-terminal" evidence="15">
    <location>
        <begin position="92"/>
        <end position="139"/>
    </location>
</feature>
<evidence type="ECO:0000256" key="1">
    <source>
        <dbReference type="ARBA" id="ARBA00003543"/>
    </source>
</evidence>